<gene>
    <name evidence="1" type="ORF">HPB47_000632</name>
</gene>
<dbReference type="Proteomes" id="UP000805193">
    <property type="component" value="Unassembled WGS sequence"/>
</dbReference>
<evidence type="ECO:0000313" key="1">
    <source>
        <dbReference type="EMBL" id="KAG0423593.1"/>
    </source>
</evidence>
<evidence type="ECO:0000313" key="2">
    <source>
        <dbReference type="Proteomes" id="UP000805193"/>
    </source>
</evidence>
<protein>
    <submittedName>
        <fullName evidence="1">Uncharacterized protein</fullName>
    </submittedName>
</protein>
<keyword evidence="2" id="KW-1185">Reference proteome</keyword>
<reference evidence="1 2" key="1">
    <citation type="journal article" date="2020" name="Cell">
        <title>Large-Scale Comparative Analyses of Tick Genomes Elucidate Their Genetic Diversity and Vector Capacities.</title>
        <authorList>
            <consortium name="Tick Genome and Microbiome Consortium (TIGMIC)"/>
            <person name="Jia N."/>
            <person name="Wang J."/>
            <person name="Shi W."/>
            <person name="Du L."/>
            <person name="Sun Y."/>
            <person name="Zhan W."/>
            <person name="Jiang J.F."/>
            <person name="Wang Q."/>
            <person name="Zhang B."/>
            <person name="Ji P."/>
            <person name="Bell-Sakyi L."/>
            <person name="Cui X.M."/>
            <person name="Yuan T.T."/>
            <person name="Jiang B.G."/>
            <person name="Yang W.F."/>
            <person name="Lam T.T."/>
            <person name="Chang Q.C."/>
            <person name="Ding S.J."/>
            <person name="Wang X.J."/>
            <person name="Zhu J.G."/>
            <person name="Ruan X.D."/>
            <person name="Zhao L."/>
            <person name="Wei J.T."/>
            <person name="Ye R.Z."/>
            <person name="Que T.C."/>
            <person name="Du C.H."/>
            <person name="Zhou Y.H."/>
            <person name="Cheng J.X."/>
            <person name="Dai P.F."/>
            <person name="Guo W.B."/>
            <person name="Han X.H."/>
            <person name="Huang E.J."/>
            <person name="Li L.F."/>
            <person name="Wei W."/>
            <person name="Gao Y.C."/>
            <person name="Liu J.Z."/>
            <person name="Shao H.Z."/>
            <person name="Wang X."/>
            <person name="Wang C.C."/>
            <person name="Yang T.C."/>
            <person name="Huo Q.B."/>
            <person name="Li W."/>
            <person name="Chen H.Y."/>
            <person name="Chen S.E."/>
            <person name="Zhou L.G."/>
            <person name="Ni X.B."/>
            <person name="Tian J.H."/>
            <person name="Sheng Y."/>
            <person name="Liu T."/>
            <person name="Pan Y.S."/>
            <person name="Xia L.Y."/>
            <person name="Li J."/>
            <person name="Zhao F."/>
            <person name="Cao W.C."/>
        </authorList>
    </citation>
    <scope>NUCLEOTIDE SEQUENCE [LARGE SCALE GENOMIC DNA]</scope>
    <source>
        <strain evidence="1">Iper-2018</strain>
    </source>
</reference>
<dbReference type="EMBL" id="JABSTQ010010080">
    <property type="protein sequence ID" value="KAG0423593.1"/>
    <property type="molecule type" value="Genomic_DNA"/>
</dbReference>
<accession>A0AC60PSU1</accession>
<name>A0AC60PSU1_IXOPE</name>
<comment type="caution">
    <text evidence="1">The sequence shown here is derived from an EMBL/GenBank/DDBJ whole genome shotgun (WGS) entry which is preliminary data.</text>
</comment>
<organism evidence="1 2">
    <name type="scientific">Ixodes persulcatus</name>
    <name type="common">Taiga tick</name>
    <dbReference type="NCBI Taxonomy" id="34615"/>
    <lineage>
        <taxon>Eukaryota</taxon>
        <taxon>Metazoa</taxon>
        <taxon>Ecdysozoa</taxon>
        <taxon>Arthropoda</taxon>
        <taxon>Chelicerata</taxon>
        <taxon>Arachnida</taxon>
        <taxon>Acari</taxon>
        <taxon>Parasitiformes</taxon>
        <taxon>Ixodida</taxon>
        <taxon>Ixodoidea</taxon>
        <taxon>Ixodidae</taxon>
        <taxon>Ixodinae</taxon>
        <taxon>Ixodes</taxon>
    </lineage>
</organism>
<sequence length="2012" mass="224955">MRPRLAALLGCIWLSFALGVLCTVFTVRLKIQTESILRVLESYYSQQRAAPAQEDECLTAMCRWHGDYLWDRLNATVDPCDDFYAHVCSSAWFQDGGVSDQPYTDFSVAQLMADVRETLLRQRSTPQAAWSFPAQAAQLMRLCHRTSSGGWDDVLKALASLGLGGWPYEDEPSSAWSPQRVFGSMERDLGDGAIARVVLRRDLTQAAEYQIHLEPVDTLLRRYLLHAKSTGSLNEYDLQLDAVLLAFTLNISAAAAENGTSALPRRLASDVVALEKRLEALGDTRLLPLEQRFVRVGQLGSVSKWSWTAFLGEVFRDTRTVADNTTLVCDRCDFFRKVLLLIEETPLRTLANYAGLRVLALLAPLLPSRDSWVPFLVRISGRGLKGVPERVESCLALLERVYHYGSAMLARMALGRQFPMVYRSQYDRQLTTLSSALRRTAARRAAHLNFLRLEERRVAKSKLSALTFQVLGTAPSLYWPALYYGVSSPVLRDSDPVARVVALMRHTRRAYLASRTPSLDLDAQYPLPVFGPPASFYYPLRNLLFLPQSLVGFLSRVSNIVDAPAIPVVGRPIVYDMLRALDALDGKPVDHTLALHNWWGVNSSARFVQLQGCLLDQYASLYWPLSGRTSNWQQRVDVQSIFRDVASVAPLWDVFKQDPVSSSLWVRVSRSRVLEPTQLFFVNFALSLCNHHKRSRLVRLQSKLGIVPSAVRVNLALINTREFAHAFGCADSTGDETAEASGSADQSKMASCVPVEQTDPPERPELEESSDLVICEPEASQFEEVSKELMMLNDEGARCLRLSAEAGNAAPAESPPRKRPREERRKKGKRRKPRKPPPPETDLDRFLEDTAEKNNLTVQNVKNIIRRVVTNERVLAMLRKSMLCHVSAEAAGIDLDSMEYEPKFTRAKAREIMEKQPHLLWPVSPMKLSSGSSSQKLLQQEFSEESGSDEEYQPASEESEEDTEAPSSVGTCEVFSPIASEAALESPEKRDASADATASQESPLYDKDGGVVAERTRSKLPLDDTPLEFLEAQFIAPDITPDMYDTDCDDEEWKEFLVSLIKPFEREDVQEDNDAEDPEYNAQEEEDETDSWDLRNDRGVTIPRKELNELVTEVMQVATKELLDGEDEDEITPLKAKDGAPGGTGGGSGELSEAEIFLEATESVQRECDAQPTPRQIQQLEEQMRMHVQLLTQMCLLCSNSDVLAPYFNMSEVLLRELQTFALRPLPATVRPSLFLASNLQQAVRLLDWVPRAPGVVGAPPRTGVHVLRRSTLKIPIPSHVRELFAESPVFLYPELLPTNRMYSPLNDPNHKVIFLSPEDQLSHRLSSRTWLSLVGHSVVCFRCSLVALGLEQFVPPRCSTFGMTYLRLIRTFLLPVKTEVQIKVRVKNIIYKKVSEDNPIKYWHVHKVAPPLTWEPHRIDPAEAVAPSQRPVEELPVWMRLYLMARHKRRAAPPAPLPAFPSPIRPAEVAVPAVGGCTPGVISVAAIPVVVHTRCVLTPVSVTLTPAVSPRHHVGTSVSPLKQISPILKKYSQYGRKILKAPAKKRLIYDLSGPSGTSAAPGSSSAPRVRCEEAAAKGEKAPEQTVDERPPDEPLPGAPEEAEDDEGDLAALMAASSTILRRKQALSRKRTRQQRDAQATLPLLEPDLVDADPLKEERESQFAQQYLQRVHEALKHDPPRLLRVLNLLSKAETSGISPAELYRGMAELLLPDHPDVVEDFVSFLLPEQALECGKLPQYLLFSRIRLFLRKLEVHLSQQPQQLQRLLRSLHQLQRQPELSLDSLCGVLQPLLRGQSHLLDELQQLLPSHRVPDSLMWDFEEVPLPEEEEEDVSSCEELTLSPPRDAPGTPQCPCSCHLQAQDPRFLSRARHCTRCGIKFLDGRVFLQTGKVLRPAKVTVRHLGSPEVDATGVSERRPSERLDEGSRTSGSADGGEAREGSPGAPVTPWTREEDRILLQTCQRMGREKGLAHTAQALGRPQEQLGLRLKELLGLRLKELVRLFEASKSDDEDT</sequence>
<proteinExistence type="predicted"/>